<feature type="domain" description="Methyltransferase" evidence="2">
    <location>
        <begin position="53"/>
        <end position="145"/>
    </location>
</feature>
<comment type="caution">
    <text evidence="3">The sequence shown here is derived from an EMBL/GenBank/DDBJ whole genome shotgun (WGS) entry which is preliminary data.</text>
</comment>
<reference evidence="4" key="1">
    <citation type="journal article" date="2019" name="Int. J. Syst. Evol. Microbiol.">
        <title>The Global Catalogue of Microorganisms (GCM) 10K type strain sequencing project: providing services to taxonomists for standard genome sequencing and annotation.</title>
        <authorList>
            <consortium name="The Broad Institute Genomics Platform"/>
            <consortium name="The Broad Institute Genome Sequencing Center for Infectious Disease"/>
            <person name="Wu L."/>
            <person name="Ma J."/>
        </authorList>
    </citation>
    <scope>NUCLEOTIDE SEQUENCE [LARGE SCALE GENOMIC DNA]</scope>
    <source>
        <strain evidence="4">JCM 17933</strain>
    </source>
</reference>
<evidence type="ECO:0000313" key="4">
    <source>
        <dbReference type="Proteomes" id="UP001500503"/>
    </source>
</evidence>
<name>A0ABP8R0F6_9ACTN</name>
<dbReference type="CDD" id="cd02440">
    <property type="entry name" value="AdoMet_MTases"/>
    <property type="match status" value="1"/>
</dbReference>
<keyword evidence="1" id="KW-0808">Transferase</keyword>
<accession>A0ABP8R0F6</accession>
<dbReference type="SUPFAM" id="SSF53335">
    <property type="entry name" value="S-adenosyl-L-methionine-dependent methyltransferases"/>
    <property type="match status" value="1"/>
</dbReference>
<dbReference type="Pfam" id="PF13649">
    <property type="entry name" value="Methyltransf_25"/>
    <property type="match status" value="1"/>
</dbReference>
<gene>
    <name evidence="3" type="ORF">GCM10023191_083550</name>
</gene>
<sequence length="231" mass="25362">MGDFFDVDDARSRLTEQIAFYDETILTPGDAGAQGELRRVEEYFAGQTLSGDVLEIACGTGFWTGRLLDRATTLTAVDASARRLRLCADRLGGDPRLELVHADVFDWTPDSTYDAIFLGFWLSHVPGRLLGEFLGRLRKWLRAGGVVHLVDHKAGATGETVLGGEMVRRIGDSGRSYRVVKAQYDRAGLEQRIHRLGWSAVLRETPEHFLFGSLTDGAGAPAGDPVREADV</sequence>
<dbReference type="EMBL" id="BAABHF010000049">
    <property type="protein sequence ID" value="GAA4514686.1"/>
    <property type="molecule type" value="Genomic_DNA"/>
</dbReference>
<keyword evidence="4" id="KW-1185">Reference proteome</keyword>
<dbReference type="PANTHER" id="PTHR43861">
    <property type="entry name" value="TRANS-ACONITATE 2-METHYLTRANSFERASE-RELATED"/>
    <property type="match status" value="1"/>
</dbReference>
<evidence type="ECO:0000313" key="3">
    <source>
        <dbReference type="EMBL" id="GAA4514686.1"/>
    </source>
</evidence>
<organism evidence="3 4">
    <name type="scientific">Actinoallomurus oryzae</name>
    <dbReference type="NCBI Taxonomy" id="502180"/>
    <lineage>
        <taxon>Bacteria</taxon>
        <taxon>Bacillati</taxon>
        <taxon>Actinomycetota</taxon>
        <taxon>Actinomycetes</taxon>
        <taxon>Streptosporangiales</taxon>
        <taxon>Thermomonosporaceae</taxon>
        <taxon>Actinoallomurus</taxon>
    </lineage>
</organism>
<proteinExistence type="predicted"/>
<evidence type="ECO:0000259" key="2">
    <source>
        <dbReference type="Pfam" id="PF13649"/>
    </source>
</evidence>
<protein>
    <recommendedName>
        <fullName evidence="2">Methyltransferase domain-containing protein</fullName>
    </recommendedName>
</protein>
<evidence type="ECO:0000256" key="1">
    <source>
        <dbReference type="ARBA" id="ARBA00022679"/>
    </source>
</evidence>
<dbReference type="Proteomes" id="UP001500503">
    <property type="component" value="Unassembled WGS sequence"/>
</dbReference>
<dbReference type="Gene3D" id="3.40.50.150">
    <property type="entry name" value="Vaccinia Virus protein VP39"/>
    <property type="match status" value="1"/>
</dbReference>
<dbReference type="InterPro" id="IPR041698">
    <property type="entry name" value="Methyltransf_25"/>
</dbReference>
<dbReference type="InterPro" id="IPR029063">
    <property type="entry name" value="SAM-dependent_MTases_sf"/>
</dbReference>